<dbReference type="InterPro" id="IPR002509">
    <property type="entry name" value="NODB_dom"/>
</dbReference>
<dbReference type="OrthoDB" id="10436at2157"/>
<dbReference type="Pfam" id="PF01522">
    <property type="entry name" value="Polysacc_deac_1"/>
    <property type="match status" value="1"/>
</dbReference>
<organism evidence="2 3">
    <name type="scientific">Halapricum salinum</name>
    <dbReference type="NCBI Taxonomy" id="1457250"/>
    <lineage>
        <taxon>Archaea</taxon>
        <taxon>Methanobacteriati</taxon>
        <taxon>Methanobacteriota</taxon>
        <taxon>Stenosarchaea group</taxon>
        <taxon>Halobacteria</taxon>
        <taxon>Halobacteriales</taxon>
        <taxon>Haloarculaceae</taxon>
        <taxon>Halapricum</taxon>
    </lineage>
</organism>
<gene>
    <name evidence="2" type="ORF">DV733_03610</name>
</gene>
<evidence type="ECO:0000313" key="2">
    <source>
        <dbReference type="EMBL" id="QCC50377.1"/>
    </source>
</evidence>
<dbReference type="Gene3D" id="3.20.20.370">
    <property type="entry name" value="Glycoside hydrolase/deacetylase"/>
    <property type="match status" value="1"/>
</dbReference>
<dbReference type="KEGG" id="hsn:DV733_03610"/>
<sequence length="277" mass="32175">MPVLDWPSRQRAYLTLDLECDFGTLLAANVPSPGANSYAAAAHTDRLADLLDRLSVPLTCFVQTDLLDERPETVEALQQAGVEVRFHPHSHTHRHRSRTSIEYEVETSTERYHEFFGEEPVGYRFPNGDVRREDYRHLAEAGYEFDASVFPTWRPGHFDNTDQPRTPQYLPEFDLYEIPFTVYASWLPIPTALSFCRVFGRPYTELLVRRPPPVVVFNIHMHDLVTPPTVRNLPRKYRAVYSRNDRGFEMLASILKRLQEQGYQFGHVDDVHDTLRE</sequence>
<feature type="domain" description="NodB homology" evidence="1">
    <location>
        <begin position="41"/>
        <end position="144"/>
    </location>
</feature>
<evidence type="ECO:0000313" key="3">
    <source>
        <dbReference type="Proteomes" id="UP000296706"/>
    </source>
</evidence>
<dbReference type="EMBL" id="CP031310">
    <property type="protein sequence ID" value="QCC50377.1"/>
    <property type="molecule type" value="Genomic_DNA"/>
</dbReference>
<proteinExistence type="predicted"/>
<dbReference type="GO" id="GO:0016810">
    <property type="term" value="F:hydrolase activity, acting on carbon-nitrogen (but not peptide) bonds"/>
    <property type="evidence" value="ECO:0007669"/>
    <property type="project" value="InterPro"/>
</dbReference>
<accession>A0A4D6HCC9</accession>
<protein>
    <submittedName>
        <fullName evidence="2">Polysaccharide deacetylase</fullName>
    </submittedName>
</protein>
<dbReference type="PANTHER" id="PTHR47561">
    <property type="entry name" value="POLYSACCHARIDE DEACETYLASE FAMILY PROTEIN (AFU_ORTHOLOGUE AFUA_6G05030)"/>
    <property type="match status" value="1"/>
</dbReference>
<dbReference type="Proteomes" id="UP000296706">
    <property type="component" value="Chromosome"/>
</dbReference>
<name>A0A4D6HCC9_9EURY</name>
<dbReference type="AlphaFoldDB" id="A0A4D6HCC9"/>
<dbReference type="PANTHER" id="PTHR47561:SF1">
    <property type="entry name" value="POLYSACCHARIDE DEACETYLASE FAMILY PROTEIN (AFU_ORTHOLOGUE AFUA_6G05030)"/>
    <property type="match status" value="1"/>
</dbReference>
<keyword evidence="3" id="KW-1185">Reference proteome</keyword>
<dbReference type="GeneID" id="39846921"/>
<dbReference type="RefSeq" id="WP_049993824.1">
    <property type="nucleotide sequence ID" value="NZ_CP031310.1"/>
</dbReference>
<dbReference type="InterPro" id="IPR011330">
    <property type="entry name" value="Glyco_hydro/deAcase_b/a-brl"/>
</dbReference>
<dbReference type="SUPFAM" id="SSF88713">
    <property type="entry name" value="Glycoside hydrolase/deacetylase"/>
    <property type="match status" value="1"/>
</dbReference>
<reference evidence="2 3" key="1">
    <citation type="journal article" date="2019" name="Nat. Commun.">
        <title>A new type of DNA phosphorothioation-based antiviral system in archaea.</title>
        <authorList>
            <person name="Xiong L."/>
            <person name="Liu S."/>
            <person name="Chen S."/>
            <person name="Xiao Y."/>
            <person name="Zhu B."/>
            <person name="Gao Y."/>
            <person name="Zhang Y."/>
            <person name="Chen B."/>
            <person name="Luo J."/>
            <person name="Deng Z."/>
            <person name="Chen X."/>
            <person name="Wang L."/>
            <person name="Chen S."/>
        </authorList>
    </citation>
    <scope>NUCLEOTIDE SEQUENCE [LARGE SCALE GENOMIC DNA]</scope>
    <source>
        <strain evidence="2 3">CBA1105</strain>
    </source>
</reference>
<evidence type="ECO:0000259" key="1">
    <source>
        <dbReference type="Pfam" id="PF01522"/>
    </source>
</evidence>
<dbReference type="STRING" id="1457250.GCA_000755225_03020"/>
<dbReference type="GO" id="GO:0005975">
    <property type="term" value="P:carbohydrate metabolic process"/>
    <property type="evidence" value="ECO:0007669"/>
    <property type="project" value="InterPro"/>
</dbReference>